<dbReference type="Gene3D" id="1.10.287.1490">
    <property type="match status" value="1"/>
</dbReference>
<comment type="caution">
    <text evidence="3">The sequence shown here is derived from an EMBL/GenBank/DDBJ whole genome shotgun (WGS) entry which is preliminary data.</text>
</comment>
<evidence type="ECO:0000256" key="1">
    <source>
        <dbReference type="SAM" id="Coils"/>
    </source>
</evidence>
<reference evidence="4" key="1">
    <citation type="journal article" date="2019" name="Int. J. Syst. Evol. Microbiol.">
        <title>The Global Catalogue of Microorganisms (GCM) 10K type strain sequencing project: providing services to taxonomists for standard genome sequencing and annotation.</title>
        <authorList>
            <consortium name="The Broad Institute Genomics Platform"/>
            <consortium name="The Broad Institute Genome Sequencing Center for Infectious Disease"/>
            <person name="Wu L."/>
            <person name="Ma J."/>
        </authorList>
    </citation>
    <scope>NUCLEOTIDE SEQUENCE [LARGE SCALE GENOMIC DNA]</scope>
    <source>
        <strain evidence="4">KACC 12602</strain>
    </source>
</reference>
<name>A0ABW0EBL8_9BACT</name>
<dbReference type="Proteomes" id="UP001596161">
    <property type="component" value="Unassembled WGS sequence"/>
</dbReference>
<feature type="coiled-coil region" evidence="1">
    <location>
        <begin position="25"/>
        <end position="73"/>
    </location>
</feature>
<dbReference type="EMBL" id="JBHSKT010000009">
    <property type="protein sequence ID" value="MFC5271767.1"/>
    <property type="molecule type" value="Genomic_DNA"/>
</dbReference>
<keyword evidence="4" id="KW-1185">Reference proteome</keyword>
<gene>
    <name evidence="3" type="ORF">ACFPIB_14205</name>
</gene>
<dbReference type="RefSeq" id="WP_378018126.1">
    <property type="nucleotide sequence ID" value="NZ_JBHSKT010000009.1"/>
</dbReference>
<evidence type="ECO:0000313" key="3">
    <source>
        <dbReference type="EMBL" id="MFC5271767.1"/>
    </source>
</evidence>
<keyword evidence="1" id="KW-0175">Coiled coil</keyword>
<proteinExistence type="predicted"/>
<sequence>MTKENQNFLSSHTNMETKASQLDQLRSVEAKVSKLIARYQGLQRELGNAQAEIKRLETALGEKEQEIKNFQNQENIGKIVNTIAADAANTTELKLKINEYIREIDKCIAYLRD</sequence>
<accession>A0ABW0EBL8</accession>
<dbReference type="SUPFAM" id="SSF57997">
    <property type="entry name" value="Tropomyosin"/>
    <property type="match status" value="1"/>
</dbReference>
<evidence type="ECO:0000313" key="4">
    <source>
        <dbReference type="Proteomes" id="UP001596161"/>
    </source>
</evidence>
<organism evidence="3 4">
    <name type="scientific">Adhaeribacter terreus</name>
    <dbReference type="NCBI Taxonomy" id="529703"/>
    <lineage>
        <taxon>Bacteria</taxon>
        <taxon>Pseudomonadati</taxon>
        <taxon>Bacteroidota</taxon>
        <taxon>Cytophagia</taxon>
        <taxon>Cytophagales</taxon>
        <taxon>Hymenobacteraceae</taxon>
        <taxon>Adhaeribacter</taxon>
    </lineage>
</organism>
<evidence type="ECO:0000256" key="2">
    <source>
        <dbReference type="SAM" id="MobiDB-lite"/>
    </source>
</evidence>
<protein>
    <submittedName>
        <fullName evidence="3">Uncharacterized protein</fullName>
    </submittedName>
</protein>
<feature type="region of interest" description="Disordered" evidence="2">
    <location>
        <begin position="1"/>
        <end position="20"/>
    </location>
</feature>